<dbReference type="Gene3D" id="1.25.40.10">
    <property type="entry name" value="Tetratricopeptide repeat domain"/>
    <property type="match status" value="1"/>
</dbReference>
<reference evidence="1 2" key="1">
    <citation type="submission" date="2016-10" db="EMBL/GenBank/DDBJ databases">
        <authorList>
            <person name="de Groot N.N."/>
        </authorList>
    </citation>
    <scope>NUCLEOTIDE SEQUENCE [LARGE SCALE GENOMIC DNA]</scope>
    <source>
        <strain evidence="1 2">CGMCC 1.8925</strain>
    </source>
</reference>
<dbReference type="InterPro" id="IPR011990">
    <property type="entry name" value="TPR-like_helical_dom_sf"/>
</dbReference>
<dbReference type="EMBL" id="FMVT01000002">
    <property type="protein sequence ID" value="SCY12074.1"/>
    <property type="molecule type" value="Genomic_DNA"/>
</dbReference>
<dbReference type="RefSeq" id="WP_090740393.1">
    <property type="nucleotide sequence ID" value="NZ_FMVT01000002.1"/>
</dbReference>
<evidence type="ECO:0000313" key="1">
    <source>
        <dbReference type="EMBL" id="SCY12074.1"/>
    </source>
</evidence>
<dbReference type="Proteomes" id="UP000199502">
    <property type="component" value="Unassembled WGS sequence"/>
</dbReference>
<organism evidence="1 2">
    <name type="scientific">Paracoccus tibetensis</name>
    <dbReference type="NCBI Taxonomy" id="336292"/>
    <lineage>
        <taxon>Bacteria</taxon>
        <taxon>Pseudomonadati</taxon>
        <taxon>Pseudomonadota</taxon>
        <taxon>Alphaproteobacteria</taxon>
        <taxon>Rhodobacterales</taxon>
        <taxon>Paracoccaceae</taxon>
        <taxon>Paracoccus</taxon>
    </lineage>
</organism>
<sequence length="451" mass="47972">MQRRLSRDVAIGALVLCCGVVGGLVALRPAPEVRFEAGLAQLEPDAALLQLREAQGRMTFHDNLELLYGQLLLADGDLGAARQSALRLLARSPSTVAALDMLAEIEVIQGDLPRAVVALRRAYHTAPSAERRSRLAGYYGALRMADAERALLASVPSETLTRAEIDRLSLLLIDAGQIDAYEALLSGLAEGQGPDHLVFKRRWLEYLVESGRPTDAVAAASRWLERPDAAAVLEASVQALIGRGAVDAAIRLARAGFAAAPEHGHVALPVLARTGHGGVARMLQDEWLAGRQTLGAGDWATLTAMAESTGDLRALHAALVSGKGPAGPDATAAALMQFLRYRGPVALVPYRGLLDGVVIEKAPLLGAAWSIWRADLAGGYRDLVAAAQQPLSDWDQLIWMSLAENLRGTSFHRQLLAGAATHPGLRQRLREAVTPARPLDALAARSAPRPG</sequence>
<dbReference type="AlphaFoldDB" id="A0A1G5DBT7"/>
<accession>A0A1G5DBT7</accession>
<keyword evidence="2" id="KW-1185">Reference proteome</keyword>
<gene>
    <name evidence="1" type="ORF">SAMN05660710_00743</name>
</gene>
<dbReference type="STRING" id="336292.SAMN05660710_00743"/>
<evidence type="ECO:0000313" key="2">
    <source>
        <dbReference type="Proteomes" id="UP000199502"/>
    </source>
</evidence>
<dbReference type="SUPFAM" id="SSF48452">
    <property type="entry name" value="TPR-like"/>
    <property type="match status" value="1"/>
</dbReference>
<dbReference type="OrthoDB" id="7768169at2"/>
<protein>
    <submittedName>
        <fullName evidence="1">Uncharacterized protein</fullName>
    </submittedName>
</protein>
<name>A0A1G5DBT7_9RHOB</name>
<proteinExistence type="predicted"/>